<keyword evidence="2" id="KW-1185">Reference proteome</keyword>
<sequence length="1074" mass="124510">MDKNSFPTPSQFYRKQRPEYFSDSKTIAKVVLPKEQLDFILSQISTNQKHDNFETLCTKLAEKLIIPNLIPQVGPTGGGDGKTDSETYPVSSFISDRWFVGENKWNENENWAFAISAKSEWKSKVKSDVKKIIDTKRGYTKIFFFSNQKISSKNKKDVQDGVKRDYGIELVILDAEWILEKVYGDNLLNIVIETLNLSIEYLQEVVLGPWDIERKAQINALEERINSADRLMEVDFELIEGCLESAILSRMLERPKTEVLGRFSRALKFCEKVKNKPQEIRVRYQLAWTLINWYDEYSDFYKEYIQIKQLVAEEPNLLSIEHYFTLSNILRTISTLEDIDEMVKIDYELEERNLKSVLQACASDSRKPATGLLSKFYLSFIEIFNSEMNEEEVSPNLVRLKEYVEVSSAYIDLPFSQIRETIQMFGEMLPDDSDYDRLIDSLAEVEAIRVSELSSGQMYLKRGVTKLENNNARESLIYFGKAFRKLAKPESQDEFYFCLMLLSEAYTKLDLHWASYNSLIAALSIYTKIWYNTGNLNPRFITCVEELLKNQIIIGRIPIIMCWYELYNVVKGYSQNIDGTTDELSAGNLTDACLSVRLLNLPFDLLDRYTTLPSVLERNQLWLSNDALLYMLGHEDAIELDPSKVPLVREGFPHYFNKWANQPFKQQIAYNTDLMSESVTNLKTHLLGTIISVFVPSDTSFLKLGETILAYFESYLATAFNDVFPFTECITINISSSEELTDSFEVSGTSSIIKVVIKVSSFFPNRKFEDLIRILSPEVIGKNFAIQDYKEFFQKLYEKDEVNERLSTIFQHDIFLDNILTNSPKFFQKDWISERTKEYPKVRTVNPIIIDEEVNTEHDDEERENKFDNATHRTIKAETVINSTLWDKATWRGVGFFALDILPLGIFLGFENVEAAKEIFEEWITIFGKEDKSDTIMVSVIKGIDKNNPYWYKVLISKKMDEELMKKGHLLSISSRFRVMEAENDINLRNLTETYKKHGKYLLVPAFLDDSYQPKPFFNLGILKSELKIINAWEVGLHDIERTAITDDDDPIIPSDQPNAPILEVLKFKRNRRK</sequence>
<organism evidence="1 2">
    <name type="scientific">Sphingobacterium psychroaquaticum</name>
    <dbReference type="NCBI Taxonomy" id="561061"/>
    <lineage>
        <taxon>Bacteria</taxon>
        <taxon>Pseudomonadati</taxon>
        <taxon>Bacteroidota</taxon>
        <taxon>Sphingobacteriia</taxon>
        <taxon>Sphingobacteriales</taxon>
        <taxon>Sphingobacteriaceae</taxon>
        <taxon>Sphingobacterium</taxon>
    </lineage>
</organism>
<dbReference type="AlphaFoldDB" id="A0A1X7IZL3"/>
<dbReference type="EMBL" id="FXAU01000002">
    <property type="protein sequence ID" value="SMG19918.1"/>
    <property type="molecule type" value="Genomic_DNA"/>
</dbReference>
<accession>A0A1X7IZL3</accession>
<reference evidence="1 2" key="1">
    <citation type="submission" date="2017-04" db="EMBL/GenBank/DDBJ databases">
        <authorList>
            <person name="Afonso C.L."/>
            <person name="Miller P.J."/>
            <person name="Scott M.A."/>
            <person name="Spackman E."/>
            <person name="Goraichik I."/>
            <person name="Dimitrov K.M."/>
            <person name="Suarez D.L."/>
            <person name="Swayne D.E."/>
        </authorList>
    </citation>
    <scope>NUCLEOTIDE SEQUENCE [LARGE SCALE GENOMIC DNA]</scope>
    <source>
        <strain evidence="1 2">DSM 22418</strain>
    </source>
</reference>
<evidence type="ECO:0000313" key="1">
    <source>
        <dbReference type="EMBL" id="SMG19918.1"/>
    </source>
</evidence>
<dbReference type="RefSeq" id="WP_085472053.1">
    <property type="nucleotide sequence ID" value="NZ_FXAU01000002.1"/>
</dbReference>
<dbReference type="STRING" id="561061.SAMN05660862_1182"/>
<name>A0A1X7IZL3_9SPHI</name>
<proteinExistence type="predicted"/>
<gene>
    <name evidence="1" type="ORF">SAMN05660862_1182</name>
</gene>
<dbReference type="OrthoDB" id="7437075at2"/>
<protein>
    <submittedName>
        <fullName evidence="1">Uncharacterized protein</fullName>
    </submittedName>
</protein>
<evidence type="ECO:0000313" key="2">
    <source>
        <dbReference type="Proteomes" id="UP000192980"/>
    </source>
</evidence>
<dbReference type="Proteomes" id="UP000192980">
    <property type="component" value="Unassembled WGS sequence"/>
</dbReference>